<dbReference type="InterPro" id="IPR050107">
    <property type="entry name" value="ABC_carbohydrate_import_ATPase"/>
</dbReference>
<dbReference type="GO" id="GO:0005524">
    <property type="term" value="F:ATP binding"/>
    <property type="evidence" value="ECO:0007669"/>
    <property type="project" value="UniProtKB-KW"/>
</dbReference>
<evidence type="ECO:0000256" key="1">
    <source>
        <dbReference type="ARBA" id="ARBA00004202"/>
    </source>
</evidence>
<dbReference type="CDD" id="cd03216">
    <property type="entry name" value="ABC_Carb_Monos_I"/>
    <property type="match status" value="1"/>
</dbReference>
<dbReference type="PANTHER" id="PTHR43790:SF9">
    <property type="entry name" value="GALACTOFURANOSE TRANSPORTER ATP-BINDING PROTEIN YTFR"/>
    <property type="match status" value="1"/>
</dbReference>
<dbReference type="InterPro" id="IPR027417">
    <property type="entry name" value="P-loop_NTPase"/>
</dbReference>
<dbReference type="InterPro" id="IPR003593">
    <property type="entry name" value="AAA+_ATPase"/>
</dbReference>
<keyword evidence="3" id="KW-1003">Cell membrane</keyword>
<comment type="subcellular location">
    <subcellularLocation>
        <location evidence="1">Cell membrane</location>
        <topology evidence="1">Peripheral membrane protein</topology>
    </subcellularLocation>
</comment>
<name>A0A7V3RDL8_9BACT</name>
<reference evidence="10" key="1">
    <citation type="journal article" date="2020" name="mSystems">
        <title>Genome- and Community-Level Interaction Insights into Carbon Utilization and Element Cycling Functions of Hydrothermarchaeota in Hydrothermal Sediment.</title>
        <authorList>
            <person name="Zhou Z."/>
            <person name="Liu Y."/>
            <person name="Xu W."/>
            <person name="Pan J."/>
            <person name="Luo Z.H."/>
            <person name="Li M."/>
        </authorList>
    </citation>
    <scope>NUCLEOTIDE SEQUENCE [LARGE SCALE GENOMIC DNA]</scope>
    <source>
        <strain evidence="10">SpSt-966</strain>
    </source>
</reference>
<dbReference type="FunFam" id="3.40.50.300:FF:000127">
    <property type="entry name" value="Ribose import ATP-binding protein RbsA"/>
    <property type="match status" value="1"/>
</dbReference>
<evidence type="ECO:0000256" key="7">
    <source>
        <dbReference type="ARBA" id="ARBA00022967"/>
    </source>
</evidence>
<dbReference type="Pfam" id="PF00005">
    <property type="entry name" value="ABC_tran"/>
    <property type="match status" value="2"/>
</dbReference>
<dbReference type="EMBL" id="DTPE01000028">
    <property type="protein sequence ID" value="HGE74632.1"/>
    <property type="molecule type" value="Genomic_DNA"/>
</dbReference>
<keyword evidence="4" id="KW-0677">Repeat</keyword>
<accession>A0A7V3RDL8</accession>
<dbReference type="CDD" id="cd03215">
    <property type="entry name" value="ABC_Carb_Monos_II"/>
    <property type="match status" value="1"/>
</dbReference>
<feature type="domain" description="ABC transporter" evidence="9">
    <location>
        <begin position="5"/>
        <end position="245"/>
    </location>
</feature>
<evidence type="ECO:0000256" key="2">
    <source>
        <dbReference type="ARBA" id="ARBA00022448"/>
    </source>
</evidence>
<evidence type="ECO:0000256" key="3">
    <source>
        <dbReference type="ARBA" id="ARBA00022475"/>
    </source>
</evidence>
<comment type="caution">
    <text evidence="10">The sequence shown here is derived from an EMBL/GenBank/DDBJ whole genome shotgun (WGS) entry which is preliminary data.</text>
</comment>
<keyword evidence="6 10" id="KW-0067">ATP-binding</keyword>
<keyword evidence="5" id="KW-0547">Nucleotide-binding</keyword>
<evidence type="ECO:0000313" key="10">
    <source>
        <dbReference type="EMBL" id="HGE74632.1"/>
    </source>
</evidence>
<dbReference type="GO" id="GO:0016887">
    <property type="term" value="F:ATP hydrolysis activity"/>
    <property type="evidence" value="ECO:0007669"/>
    <property type="project" value="InterPro"/>
</dbReference>
<evidence type="ECO:0000256" key="4">
    <source>
        <dbReference type="ARBA" id="ARBA00022737"/>
    </source>
</evidence>
<dbReference type="InterPro" id="IPR017871">
    <property type="entry name" value="ABC_transporter-like_CS"/>
</dbReference>
<dbReference type="AlphaFoldDB" id="A0A7V3RDL8"/>
<dbReference type="SUPFAM" id="SSF52540">
    <property type="entry name" value="P-loop containing nucleoside triphosphate hydrolases"/>
    <property type="match status" value="2"/>
</dbReference>
<evidence type="ECO:0000256" key="5">
    <source>
        <dbReference type="ARBA" id="ARBA00022741"/>
    </source>
</evidence>
<evidence type="ECO:0000256" key="6">
    <source>
        <dbReference type="ARBA" id="ARBA00022840"/>
    </source>
</evidence>
<evidence type="ECO:0000256" key="8">
    <source>
        <dbReference type="ARBA" id="ARBA00023136"/>
    </source>
</evidence>
<dbReference type="GO" id="GO:0005886">
    <property type="term" value="C:plasma membrane"/>
    <property type="evidence" value="ECO:0007669"/>
    <property type="project" value="UniProtKB-SubCell"/>
</dbReference>
<proteinExistence type="predicted"/>
<organism evidence="10">
    <name type="scientific">Mesoaciditoga lauensis</name>
    <dbReference type="NCBI Taxonomy" id="1495039"/>
    <lineage>
        <taxon>Bacteria</taxon>
        <taxon>Thermotogati</taxon>
        <taxon>Thermotogota</taxon>
        <taxon>Thermotogae</taxon>
        <taxon>Mesoaciditogales</taxon>
        <taxon>Mesoaciditogaceae</taxon>
        <taxon>Mesoaciditoga</taxon>
    </lineage>
</organism>
<dbReference type="PROSITE" id="PS00211">
    <property type="entry name" value="ABC_TRANSPORTER_1"/>
    <property type="match status" value="1"/>
</dbReference>
<keyword evidence="2" id="KW-0813">Transport</keyword>
<feature type="domain" description="ABC transporter" evidence="9">
    <location>
        <begin position="258"/>
        <end position="499"/>
    </location>
</feature>
<dbReference type="SMART" id="SM00382">
    <property type="entry name" value="AAA"/>
    <property type="match status" value="2"/>
</dbReference>
<dbReference type="Gene3D" id="3.40.50.300">
    <property type="entry name" value="P-loop containing nucleotide triphosphate hydrolases"/>
    <property type="match status" value="2"/>
</dbReference>
<evidence type="ECO:0000259" key="9">
    <source>
        <dbReference type="PROSITE" id="PS50893"/>
    </source>
</evidence>
<keyword evidence="7" id="KW-1278">Translocase</keyword>
<keyword evidence="8" id="KW-0472">Membrane</keyword>
<dbReference type="PROSITE" id="PS50893">
    <property type="entry name" value="ABC_TRANSPORTER_2"/>
    <property type="match status" value="2"/>
</dbReference>
<protein>
    <submittedName>
        <fullName evidence="10">Sugar ABC transporter ATP-binding protein</fullName>
    </submittedName>
</protein>
<gene>
    <name evidence="10" type="ORF">ENX73_00705</name>
</gene>
<dbReference type="PANTHER" id="PTHR43790">
    <property type="entry name" value="CARBOHYDRATE TRANSPORT ATP-BINDING PROTEIN MG119-RELATED"/>
    <property type="match status" value="1"/>
</dbReference>
<dbReference type="InterPro" id="IPR003439">
    <property type="entry name" value="ABC_transporter-like_ATP-bd"/>
</dbReference>
<sequence length="501" mass="55769">MMEILKIDSLNKSFSGVQVLKNINLSIQKGEIHAIVGENGAGKSTLMKIIAGELECDSGKIEFDGRMVNFSSPLEAINSGISLIHQEFSLVPQLSVYENIFLGREISKKFFKINFVDKKSMKKETLTVLKRFGISDIPVDSKVKNLSVADKQLTEIAKALSTNSKFLIMDEPTAALTLRETELLFAILKNLKNQNVTILFISHRLEEIFEIADNVTVLRNGEVVGTKKINEINMEEVVNMMVGRSLKNRFPDKVPHEIKDDPLLEVKGLSSESFKNVNFKLRKGEILAIAGLVGCGNMQLGESLFGLRDSEGEVSLEGKTIHLSEPTVAIKNGIFLVPEDRHDLGLILQLGVRENHSVPNLDFLSKFGFVLRKEEKKSVRSSINYLNTKVSSINQRVDNLSGGNQQKVVLGKWIARSPKILILDEPTRGIDIGAKYEIYKFMYDQVSKGVSIILISSELAEILNLSDRILVMSEGRITGELNPKNSTQEDILKLAVKGKEN</sequence>